<evidence type="ECO:0000256" key="1">
    <source>
        <dbReference type="SAM" id="Phobius"/>
    </source>
</evidence>
<proteinExistence type="predicted"/>
<gene>
    <name evidence="2" type="ORF">D7X96_05210</name>
</gene>
<evidence type="ECO:0000313" key="3">
    <source>
        <dbReference type="Proteomes" id="UP000282656"/>
    </source>
</evidence>
<keyword evidence="3" id="KW-1185">Reference proteome</keyword>
<sequence length="191" mass="20923">MESMHARTRSGAGRTQAAYTLWQLNHARFLLAFVKTLGPLILLSAVAFTLLVSWPRFDVWAFMSGLFLSGLLLGMVGILYLVFKIDARGSTYCKDPVMELAPSEDDLTARDASGALLGGLTDGTLRVVRVNLMRGKQGLAGALRVDHAKGSVWLSPYQWIGAWPGLRADSAHEPIHLVEDPLFDALMRLAE</sequence>
<reference evidence="3" key="1">
    <citation type="submission" date="2018-09" db="EMBL/GenBank/DDBJ databases">
        <authorList>
            <person name="Livingstone P.G."/>
            <person name="Whitworth D.E."/>
        </authorList>
    </citation>
    <scope>NUCLEOTIDE SEQUENCE [LARGE SCALE GENOMIC DNA]</scope>
    <source>
        <strain evidence="3">AB047A</strain>
    </source>
</reference>
<keyword evidence="1" id="KW-0472">Membrane</keyword>
<evidence type="ECO:0000313" key="2">
    <source>
        <dbReference type="EMBL" id="RKH72481.1"/>
    </source>
</evidence>
<dbReference type="EMBL" id="RAWM01000008">
    <property type="protein sequence ID" value="RKH72481.1"/>
    <property type="molecule type" value="Genomic_DNA"/>
</dbReference>
<keyword evidence="1" id="KW-0812">Transmembrane</keyword>
<feature type="transmembrane region" description="Helical" evidence="1">
    <location>
        <begin position="29"/>
        <end position="54"/>
    </location>
</feature>
<feature type="transmembrane region" description="Helical" evidence="1">
    <location>
        <begin position="60"/>
        <end position="83"/>
    </location>
</feature>
<organism evidence="2 3">
    <name type="scientific">Corallococcus interemptor</name>
    <dbReference type="NCBI Taxonomy" id="2316720"/>
    <lineage>
        <taxon>Bacteria</taxon>
        <taxon>Pseudomonadati</taxon>
        <taxon>Myxococcota</taxon>
        <taxon>Myxococcia</taxon>
        <taxon>Myxococcales</taxon>
        <taxon>Cystobacterineae</taxon>
        <taxon>Myxococcaceae</taxon>
        <taxon>Corallococcus</taxon>
    </lineage>
</organism>
<name>A0A3A8QXJ2_9BACT</name>
<keyword evidence="1" id="KW-1133">Transmembrane helix</keyword>
<protein>
    <submittedName>
        <fullName evidence="2">Uncharacterized protein</fullName>
    </submittedName>
</protein>
<dbReference type="AlphaFoldDB" id="A0A3A8QXJ2"/>
<comment type="caution">
    <text evidence="2">The sequence shown here is derived from an EMBL/GenBank/DDBJ whole genome shotgun (WGS) entry which is preliminary data.</text>
</comment>
<dbReference type="Proteomes" id="UP000282656">
    <property type="component" value="Unassembled WGS sequence"/>
</dbReference>
<accession>A0A3A8QXJ2</accession>